<protein>
    <submittedName>
        <fullName evidence="1">Uncharacterized protein</fullName>
    </submittedName>
</protein>
<comment type="caution">
    <text evidence="1">The sequence shown here is derived from an EMBL/GenBank/DDBJ whole genome shotgun (WGS) entry which is preliminary data.</text>
</comment>
<dbReference type="AlphaFoldDB" id="A0AAV4VNP8"/>
<evidence type="ECO:0000313" key="1">
    <source>
        <dbReference type="EMBL" id="GIY71980.1"/>
    </source>
</evidence>
<gene>
    <name evidence="1" type="ORF">CEXT_543331</name>
</gene>
<dbReference type="EMBL" id="BPLR01014879">
    <property type="protein sequence ID" value="GIY71980.1"/>
    <property type="molecule type" value="Genomic_DNA"/>
</dbReference>
<name>A0AAV4VNP8_CAEEX</name>
<organism evidence="1 2">
    <name type="scientific">Caerostris extrusa</name>
    <name type="common">Bark spider</name>
    <name type="synonym">Caerostris bankana</name>
    <dbReference type="NCBI Taxonomy" id="172846"/>
    <lineage>
        <taxon>Eukaryota</taxon>
        <taxon>Metazoa</taxon>
        <taxon>Ecdysozoa</taxon>
        <taxon>Arthropoda</taxon>
        <taxon>Chelicerata</taxon>
        <taxon>Arachnida</taxon>
        <taxon>Araneae</taxon>
        <taxon>Araneomorphae</taxon>
        <taxon>Entelegynae</taxon>
        <taxon>Araneoidea</taxon>
        <taxon>Araneidae</taxon>
        <taxon>Caerostris</taxon>
    </lineage>
</organism>
<keyword evidence="2" id="KW-1185">Reference proteome</keyword>
<reference evidence="1 2" key="1">
    <citation type="submission" date="2021-06" db="EMBL/GenBank/DDBJ databases">
        <title>Caerostris extrusa draft genome.</title>
        <authorList>
            <person name="Kono N."/>
            <person name="Arakawa K."/>
        </authorList>
    </citation>
    <scope>NUCLEOTIDE SEQUENCE [LARGE SCALE GENOMIC DNA]</scope>
</reference>
<evidence type="ECO:0000313" key="2">
    <source>
        <dbReference type="Proteomes" id="UP001054945"/>
    </source>
</evidence>
<sequence length="81" mass="9390">MMGTALAQRIIIASRKCLRDYGGWNALVFACVRTELTFIINTLRIQRAFKPILTPARRFVFRELPTHYQLSDAFQTLESKN</sequence>
<proteinExistence type="predicted"/>
<accession>A0AAV4VNP8</accession>
<dbReference type="Proteomes" id="UP001054945">
    <property type="component" value="Unassembled WGS sequence"/>
</dbReference>